<dbReference type="InterPro" id="IPR011611">
    <property type="entry name" value="PfkB_dom"/>
</dbReference>
<evidence type="ECO:0000259" key="3">
    <source>
        <dbReference type="Pfam" id="PF00294"/>
    </source>
</evidence>
<dbReference type="AlphaFoldDB" id="A0A1Y4T2G9"/>
<dbReference type="EMBL" id="NFLJ01000002">
    <property type="protein sequence ID" value="OUQ36388.1"/>
    <property type="molecule type" value="Genomic_DNA"/>
</dbReference>
<organism evidence="4 5">
    <name type="scientific">Massilimicrobiota timonensis</name>
    <dbReference type="NCBI Taxonomy" id="1776392"/>
    <lineage>
        <taxon>Bacteria</taxon>
        <taxon>Bacillati</taxon>
        <taxon>Bacillota</taxon>
        <taxon>Erysipelotrichia</taxon>
        <taxon>Erysipelotrichales</taxon>
        <taxon>Erysipelotrichaceae</taxon>
        <taxon>Massilimicrobiota</taxon>
    </lineage>
</organism>
<dbReference type="Gene3D" id="3.40.1190.20">
    <property type="match status" value="1"/>
</dbReference>
<keyword evidence="2" id="KW-0418">Kinase</keyword>
<evidence type="ECO:0000256" key="1">
    <source>
        <dbReference type="ARBA" id="ARBA00022679"/>
    </source>
</evidence>
<dbReference type="InterPro" id="IPR029056">
    <property type="entry name" value="Ribokinase-like"/>
</dbReference>
<name>A0A1Y4T2G9_9FIRM</name>
<protein>
    <recommendedName>
        <fullName evidence="3">Carbohydrate kinase PfkB domain-containing protein</fullName>
    </recommendedName>
</protein>
<accession>A0A1Y4T2G9</accession>
<gene>
    <name evidence="4" type="ORF">B5E75_00925</name>
</gene>
<dbReference type="SUPFAM" id="SSF53613">
    <property type="entry name" value="Ribokinase-like"/>
    <property type="match status" value="1"/>
</dbReference>
<dbReference type="GO" id="GO:0005829">
    <property type="term" value="C:cytosol"/>
    <property type="evidence" value="ECO:0007669"/>
    <property type="project" value="TreeGrafter"/>
</dbReference>
<reference evidence="4 5" key="1">
    <citation type="journal article" date="2018" name="BMC Genomics">
        <title>Whole genome sequencing and function prediction of 133 gut anaerobes isolated from chicken caecum in pure cultures.</title>
        <authorList>
            <person name="Medvecky M."/>
            <person name="Cejkova D."/>
            <person name="Polansky O."/>
            <person name="Karasova D."/>
            <person name="Kubasova T."/>
            <person name="Cizek A."/>
            <person name="Rychlik I."/>
        </authorList>
    </citation>
    <scope>NUCLEOTIDE SEQUENCE [LARGE SCALE GENOMIC DNA]</scope>
    <source>
        <strain evidence="4 5">An13</strain>
    </source>
</reference>
<dbReference type="RefSeq" id="WP_087356941.1">
    <property type="nucleotide sequence ID" value="NZ_NFLJ01000002.1"/>
</dbReference>
<keyword evidence="5" id="KW-1185">Reference proteome</keyword>
<comment type="caution">
    <text evidence="4">The sequence shown here is derived from an EMBL/GenBank/DDBJ whole genome shotgun (WGS) entry which is preliminary data.</text>
</comment>
<dbReference type="Proteomes" id="UP000195305">
    <property type="component" value="Unassembled WGS sequence"/>
</dbReference>
<dbReference type="OrthoDB" id="9775849at2"/>
<dbReference type="Pfam" id="PF00294">
    <property type="entry name" value="PfkB"/>
    <property type="match status" value="1"/>
</dbReference>
<evidence type="ECO:0000313" key="4">
    <source>
        <dbReference type="EMBL" id="OUQ36388.1"/>
    </source>
</evidence>
<proteinExistence type="predicted"/>
<feature type="domain" description="Carbohydrate kinase PfkB" evidence="3">
    <location>
        <begin position="2"/>
        <end position="284"/>
    </location>
</feature>
<dbReference type="PROSITE" id="PS00584">
    <property type="entry name" value="PFKB_KINASES_2"/>
    <property type="match status" value="1"/>
</dbReference>
<evidence type="ECO:0000313" key="5">
    <source>
        <dbReference type="Proteomes" id="UP000195305"/>
    </source>
</evidence>
<keyword evidence="1" id="KW-0808">Transferase</keyword>
<dbReference type="GO" id="GO:0016301">
    <property type="term" value="F:kinase activity"/>
    <property type="evidence" value="ECO:0007669"/>
    <property type="project" value="UniProtKB-KW"/>
</dbReference>
<dbReference type="PANTHER" id="PTHR10584:SF166">
    <property type="entry name" value="RIBOKINASE"/>
    <property type="match status" value="1"/>
</dbReference>
<dbReference type="InterPro" id="IPR002173">
    <property type="entry name" value="Carboh/pur_kinase_PfkB_CS"/>
</dbReference>
<evidence type="ECO:0000256" key="2">
    <source>
        <dbReference type="ARBA" id="ARBA00022777"/>
    </source>
</evidence>
<dbReference type="PANTHER" id="PTHR10584">
    <property type="entry name" value="SUGAR KINASE"/>
    <property type="match status" value="1"/>
</dbReference>
<sequence>MKSTLIIGSSVCDVNIYVQQFPQITGDENIIKQEMTMGGCAWNVSAVFRQLQLPYTLFSPIGKGFYGDFVKAQFQKNHVPVFIETSQKNGCCYCVVDKQGERTFLCEHGAEYVFHKEWFTQLDMSLYQAIYICGLDIEEDHKQVIYQFLKQYPHHTLYFAPGPRLFKIPQQAMHNILSLHPILHLNKQEILTYTHQNDLENACKILYTKTQQPIIVTLGQEGCYFYNQTQNFYIPTQKVPVFNTNGAGDTHLGAIMAYRIQGVIWEESLQKANDMAAMKISKNSVK</sequence>